<sequence>MANTGGFSKPSTMPGTTPPSTAARIGSVTSWRRFSAPDSPRFPMSGPTVTAIRWSILSGIPPMKRRLQSGPDSPITNFAPSLTAIRSRWQQSMTSGLRKPPSMLRNTDSPPTTTPGGLNPMTSAAICRRKPIRTSSLT</sequence>
<evidence type="ECO:0000313" key="2">
    <source>
        <dbReference type="EMBL" id="MPM52957.1"/>
    </source>
</evidence>
<evidence type="ECO:0000256" key="1">
    <source>
        <dbReference type="SAM" id="MobiDB-lite"/>
    </source>
</evidence>
<gene>
    <name evidence="2" type="ORF">SDC9_99721</name>
</gene>
<reference evidence="2" key="1">
    <citation type="submission" date="2019-08" db="EMBL/GenBank/DDBJ databases">
        <authorList>
            <person name="Kucharzyk K."/>
            <person name="Murdoch R.W."/>
            <person name="Higgins S."/>
            <person name="Loffler F."/>
        </authorList>
    </citation>
    <scope>NUCLEOTIDE SEQUENCE</scope>
</reference>
<feature type="compositionally biased region" description="Low complexity" evidence="1">
    <location>
        <begin position="8"/>
        <end position="21"/>
    </location>
</feature>
<dbReference type="AlphaFoldDB" id="A0A645AIV7"/>
<feature type="region of interest" description="Disordered" evidence="1">
    <location>
        <begin position="1"/>
        <end position="25"/>
    </location>
</feature>
<comment type="caution">
    <text evidence="2">The sequence shown here is derived from an EMBL/GenBank/DDBJ whole genome shotgun (WGS) entry which is preliminary data.</text>
</comment>
<proteinExistence type="predicted"/>
<feature type="region of interest" description="Disordered" evidence="1">
    <location>
        <begin position="92"/>
        <end position="138"/>
    </location>
</feature>
<accession>A0A645AIV7</accession>
<feature type="compositionally biased region" description="Polar residues" evidence="1">
    <location>
        <begin position="104"/>
        <end position="122"/>
    </location>
</feature>
<organism evidence="2">
    <name type="scientific">bioreactor metagenome</name>
    <dbReference type="NCBI Taxonomy" id="1076179"/>
    <lineage>
        <taxon>unclassified sequences</taxon>
        <taxon>metagenomes</taxon>
        <taxon>ecological metagenomes</taxon>
    </lineage>
</organism>
<dbReference type="EMBL" id="VSSQ01014104">
    <property type="protein sequence ID" value="MPM52957.1"/>
    <property type="molecule type" value="Genomic_DNA"/>
</dbReference>
<name>A0A645AIV7_9ZZZZ</name>
<protein>
    <submittedName>
        <fullName evidence="2">Uncharacterized protein</fullName>
    </submittedName>
</protein>